<evidence type="ECO:0000313" key="2">
    <source>
        <dbReference type="Proteomes" id="UP001147752"/>
    </source>
</evidence>
<name>A0A9W9R8V6_9EURO</name>
<evidence type="ECO:0000313" key="1">
    <source>
        <dbReference type="EMBL" id="KAJ5355731.1"/>
    </source>
</evidence>
<dbReference type="OrthoDB" id="10446909at2759"/>
<dbReference type="RefSeq" id="XP_056573878.1">
    <property type="nucleotide sequence ID" value="XM_056728063.1"/>
</dbReference>
<accession>A0A9W9R8V6</accession>
<dbReference type="GeneID" id="81467246"/>
<protein>
    <submittedName>
        <fullName evidence="1">Uncharacterized protein</fullName>
    </submittedName>
</protein>
<gene>
    <name evidence="1" type="ORF">N7517_010340</name>
</gene>
<reference evidence="1" key="1">
    <citation type="submission" date="2022-12" db="EMBL/GenBank/DDBJ databases">
        <authorList>
            <person name="Petersen C."/>
        </authorList>
    </citation>
    <scope>NUCLEOTIDE SEQUENCE</scope>
    <source>
        <strain evidence="1">IBT 3081</strain>
    </source>
</reference>
<reference evidence="1" key="2">
    <citation type="journal article" date="2023" name="IMA Fungus">
        <title>Comparative genomic study of the Penicillium genus elucidates a diverse pangenome and 15 lateral gene transfer events.</title>
        <authorList>
            <person name="Petersen C."/>
            <person name="Sorensen T."/>
            <person name="Nielsen M.R."/>
            <person name="Sondergaard T.E."/>
            <person name="Sorensen J.L."/>
            <person name="Fitzpatrick D.A."/>
            <person name="Frisvad J.C."/>
            <person name="Nielsen K.L."/>
        </authorList>
    </citation>
    <scope>NUCLEOTIDE SEQUENCE</scope>
    <source>
        <strain evidence="1">IBT 3081</strain>
    </source>
</reference>
<keyword evidence="2" id="KW-1185">Reference proteome</keyword>
<sequence>MLLLYDDIGTTPQRVISLQSPDQTIDPDMAIQTYKRTSTVYKTARPGEEKQVKCNFIPGKQPKPGFS</sequence>
<comment type="caution">
    <text evidence="1">The sequence shown here is derived from an EMBL/GenBank/DDBJ whole genome shotgun (WGS) entry which is preliminary data.</text>
</comment>
<dbReference type="Proteomes" id="UP001147752">
    <property type="component" value="Unassembled WGS sequence"/>
</dbReference>
<proteinExistence type="predicted"/>
<dbReference type="AlphaFoldDB" id="A0A9W9R8V6"/>
<dbReference type="EMBL" id="JAPZBT010000006">
    <property type="protein sequence ID" value="KAJ5355731.1"/>
    <property type="molecule type" value="Genomic_DNA"/>
</dbReference>
<organism evidence="1 2">
    <name type="scientific">Penicillium concentricum</name>
    <dbReference type="NCBI Taxonomy" id="293559"/>
    <lineage>
        <taxon>Eukaryota</taxon>
        <taxon>Fungi</taxon>
        <taxon>Dikarya</taxon>
        <taxon>Ascomycota</taxon>
        <taxon>Pezizomycotina</taxon>
        <taxon>Eurotiomycetes</taxon>
        <taxon>Eurotiomycetidae</taxon>
        <taxon>Eurotiales</taxon>
        <taxon>Aspergillaceae</taxon>
        <taxon>Penicillium</taxon>
    </lineage>
</organism>